<evidence type="ECO:0000313" key="3">
    <source>
        <dbReference type="Proteomes" id="UP001058290"/>
    </source>
</evidence>
<keyword evidence="1" id="KW-0472">Membrane</keyword>
<accession>A0ABY5ZU02</accession>
<dbReference type="EMBL" id="CP104377">
    <property type="protein sequence ID" value="UXC16923.1"/>
    <property type="molecule type" value="Genomic_DNA"/>
</dbReference>
<sequence length="45" mass="4939">MLFFVEGLWGLYLVGWPALSLCVLGAMYMAKVARRHGAPQGSGKR</sequence>
<name>A0ABY5ZU02_9BURK</name>
<evidence type="ECO:0000256" key="1">
    <source>
        <dbReference type="SAM" id="Phobius"/>
    </source>
</evidence>
<evidence type="ECO:0000313" key="2">
    <source>
        <dbReference type="EMBL" id="UXC16923.1"/>
    </source>
</evidence>
<keyword evidence="1" id="KW-1133">Transmembrane helix</keyword>
<reference evidence="2" key="1">
    <citation type="submission" date="2022-09" db="EMBL/GenBank/DDBJ databases">
        <title>Bacterial diversity in gut of crayfish and pufferfish.</title>
        <authorList>
            <person name="Huang Y."/>
        </authorList>
    </citation>
    <scope>NUCLEOTIDE SEQUENCE</scope>
    <source>
        <strain evidence="2">PR12</strain>
    </source>
</reference>
<feature type="transmembrane region" description="Helical" evidence="1">
    <location>
        <begin position="12"/>
        <end position="30"/>
    </location>
</feature>
<keyword evidence="3" id="KW-1185">Reference proteome</keyword>
<organism evidence="2 3">
    <name type="scientific">Comamonas squillarum</name>
    <dbReference type="NCBI Taxonomy" id="2977320"/>
    <lineage>
        <taxon>Bacteria</taxon>
        <taxon>Pseudomonadati</taxon>
        <taxon>Pseudomonadota</taxon>
        <taxon>Betaproteobacteria</taxon>
        <taxon>Burkholderiales</taxon>
        <taxon>Comamonadaceae</taxon>
        <taxon>Comamonas</taxon>
    </lineage>
</organism>
<keyword evidence="1" id="KW-0812">Transmembrane</keyword>
<dbReference type="Proteomes" id="UP001058290">
    <property type="component" value="Chromosome"/>
</dbReference>
<gene>
    <name evidence="2" type="ORF">N4T19_14485</name>
</gene>
<dbReference type="RefSeq" id="WP_165841255.1">
    <property type="nucleotide sequence ID" value="NZ_CP104377.1"/>
</dbReference>
<protein>
    <submittedName>
        <fullName evidence="2">Uncharacterized protein</fullName>
    </submittedName>
</protein>
<proteinExistence type="predicted"/>